<dbReference type="Proteomes" id="UP000762676">
    <property type="component" value="Unassembled WGS sequence"/>
</dbReference>
<keyword evidence="2" id="KW-1185">Reference proteome</keyword>
<evidence type="ECO:0000313" key="2">
    <source>
        <dbReference type="Proteomes" id="UP000762676"/>
    </source>
</evidence>
<name>A0AAV4ISS5_9GAST</name>
<dbReference type="AlphaFoldDB" id="A0AAV4ISS5"/>
<dbReference type="EMBL" id="BMAT01013379">
    <property type="protein sequence ID" value="GFS11556.1"/>
    <property type="molecule type" value="Genomic_DNA"/>
</dbReference>
<proteinExistence type="predicted"/>
<gene>
    <name evidence="1" type="ORF">ElyMa_006674900</name>
</gene>
<evidence type="ECO:0000313" key="1">
    <source>
        <dbReference type="EMBL" id="GFS11556.1"/>
    </source>
</evidence>
<protein>
    <submittedName>
        <fullName evidence="1">Uncharacterized protein</fullName>
    </submittedName>
</protein>
<comment type="caution">
    <text evidence="1">The sequence shown here is derived from an EMBL/GenBank/DDBJ whole genome shotgun (WGS) entry which is preliminary data.</text>
</comment>
<accession>A0AAV4ISS5</accession>
<organism evidence="1 2">
    <name type="scientific">Elysia marginata</name>
    <dbReference type="NCBI Taxonomy" id="1093978"/>
    <lineage>
        <taxon>Eukaryota</taxon>
        <taxon>Metazoa</taxon>
        <taxon>Spiralia</taxon>
        <taxon>Lophotrochozoa</taxon>
        <taxon>Mollusca</taxon>
        <taxon>Gastropoda</taxon>
        <taxon>Heterobranchia</taxon>
        <taxon>Euthyneura</taxon>
        <taxon>Panpulmonata</taxon>
        <taxon>Sacoglossa</taxon>
        <taxon>Placobranchoidea</taxon>
        <taxon>Plakobranchidae</taxon>
        <taxon>Elysia</taxon>
    </lineage>
</organism>
<sequence length="97" mass="11238">MCAQSRGYESCVLLRQYCVRLATQVRGIKDPRAATQVRLYFHLFTSAGRKRKNAKEAEEKRKQRRQILTQLFSPSMSYRTLGTNLFAQGYHTHLAEA</sequence>
<reference evidence="1 2" key="1">
    <citation type="journal article" date="2021" name="Elife">
        <title>Chloroplast acquisition without the gene transfer in kleptoplastic sea slugs, Plakobranchus ocellatus.</title>
        <authorList>
            <person name="Maeda T."/>
            <person name="Takahashi S."/>
            <person name="Yoshida T."/>
            <person name="Shimamura S."/>
            <person name="Takaki Y."/>
            <person name="Nagai Y."/>
            <person name="Toyoda A."/>
            <person name="Suzuki Y."/>
            <person name="Arimoto A."/>
            <person name="Ishii H."/>
            <person name="Satoh N."/>
            <person name="Nishiyama T."/>
            <person name="Hasebe M."/>
            <person name="Maruyama T."/>
            <person name="Minagawa J."/>
            <person name="Obokata J."/>
            <person name="Shigenobu S."/>
        </authorList>
    </citation>
    <scope>NUCLEOTIDE SEQUENCE [LARGE SCALE GENOMIC DNA]</scope>
</reference>